<dbReference type="Proteomes" id="UP000198615">
    <property type="component" value="Unassembled WGS sequence"/>
</dbReference>
<dbReference type="RefSeq" id="WP_093149727.1">
    <property type="nucleotide sequence ID" value="NZ_FNBW01000005.1"/>
</dbReference>
<comment type="caution">
    <text evidence="1">The sequence shown here is derived from an EMBL/GenBank/DDBJ whole genome shotgun (WGS) entry which is preliminary data.</text>
</comment>
<name>A0A8G2BJE2_9PROT</name>
<gene>
    <name evidence="1" type="ORF">SAMN05660686_01799</name>
</gene>
<organism evidence="1 2">
    <name type="scientific">Thalassobaculum litoreum DSM 18839</name>
    <dbReference type="NCBI Taxonomy" id="1123362"/>
    <lineage>
        <taxon>Bacteria</taxon>
        <taxon>Pseudomonadati</taxon>
        <taxon>Pseudomonadota</taxon>
        <taxon>Alphaproteobacteria</taxon>
        <taxon>Rhodospirillales</taxon>
        <taxon>Thalassobaculaceae</taxon>
        <taxon>Thalassobaculum</taxon>
    </lineage>
</organism>
<keyword evidence="2" id="KW-1185">Reference proteome</keyword>
<dbReference type="AlphaFoldDB" id="A0A8G2BJE2"/>
<dbReference type="EMBL" id="FNBW01000005">
    <property type="protein sequence ID" value="SDF62003.1"/>
    <property type="molecule type" value="Genomic_DNA"/>
</dbReference>
<reference evidence="1 2" key="1">
    <citation type="submission" date="2016-10" db="EMBL/GenBank/DDBJ databases">
        <authorList>
            <person name="Varghese N."/>
            <person name="Submissions S."/>
        </authorList>
    </citation>
    <scope>NUCLEOTIDE SEQUENCE [LARGE SCALE GENOMIC DNA]</scope>
    <source>
        <strain evidence="1 2">DSM 18839</strain>
    </source>
</reference>
<sequence>MFGGTTFEILALREGRWIIEATAKHQEVAQAEAAKILSRAGILGVRVIKEAKGSIDRLKPEDILFEKMKPKTEEKVFIQDVDDAPLCHAPSDLFVGEARATINRLFRNYLDKNNLTATEVMHAPRELKRLLDEGTLLFSAVGKVSTFQVRKMEDATVNQRRDVLFDFISKIQARANNAAEQRLPRIRVDGFNEVLDGIIANAPKEHVSYLIRYVMSVELIENRSFLGKFGQLMEWGWKAQTPQAMEAIDIFVSDTLYNTDVLRDMIGNPRELGTALVTLLCVAEGRPLVEEEEDEEPVELTPEHQDFSNSTFIRLIAAGKLPESKQVLVDRVRRQLEGLSPLTRGDREEEREVFVGLLDKLIPDIDIIGGPSMAQAMTTRQSTIINKGGNKGMREAAETMLPALGDPGRATGYLLAMMDSEIGQTVLRNDLETLLDKLLVHSQTINHLIRDKLPPNKKMAKVTSIYHHIQKSNLPEQRKAALTDRLDELLVSYITEGKILDKLDNPEKPLHVRAFMLVSMVQPEMLPKGKASNLARNIIVGHLRRPNFEDELVAGIPDPSEKAKTLRKFHEQLHRCGFFG</sequence>
<protein>
    <submittedName>
        <fullName evidence="1">Uncharacterized protein</fullName>
    </submittedName>
</protein>
<dbReference type="OrthoDB" id="7351144at2"/>
<evidence type="ECO:0000313" key="2">
    <source>
        <dbReference type="Proteomes" id="UP000198615"/>
    </source>
</evidence>
<proteinExistence type="predicted"/>
<accession>A0A8G2BJE2</accession>
<evidence type="ECO:0000313" key="1">
    <source>
        <dbReference type="EMBL" id="SDF62003.1"/>
    </source>
</evidence>